<evidence type="ECO:0000256" key="1">
    <source>
        <dbReference type="SAM" id="MobiDB-lite"/>
    </source>
</evidence>
<accession>E4N5G5</accession>
<proteinExistence type="predicted"/>
<keyword evidence="3" id="KW-1185">Reference proteome</keyword>
<reference evidence="2 3" key="1">
    <citation type="journal article" date="2010" name="DNA Res.">
        <title>Genome sequence of Kitasatospora setae NBRC 14216T: an evolutionary snapshot of the family Streptomycetaceae.</title>
        <authorList>
            <person name="Ichikawa N."/>
            <person name="Oguchi A."/>
            <person name="Ikeda H."/>
            <person name="Ishikawa J."/>
            <person name="Kitani S."/>
            <person name="Watanabe Y."/>
            <person name="Nakamura S."/>
            <person name="Katano Y."/>
            <person name="Kishi E."/>
            <person name="Sasagawa M."/>
            <person name="Ankai A."/>
            <person name="Fukui S."/>
            <person name="Hashimoto Y."/>
            <person name="Kamata S."/>
            <person name="Otoguro M."/>
            <person name="Tanikawa S."/>
            <person name="Nihira T."/>
            <person name="Horinouchi S."/>
            <person name="Ohnishi Y."/>
            <person name="Hayakawa M."/>
            <person name="Kuzuyama T."/>
            <person name="Arisawa A."/>
            <person name="Nomoto F."/>
            <person name="Miura H."/>
            <person name="Takahashi Y."/>
            <person name="Fujita N."/>
        </authorList>
    </citation>
    <scope>NUCLEOTIDE SEQUENCE [LARGE SCALE GENOMIC DNA]</scope>
    <source>
        <strain evidence="3">ATCC 33774 / DSM 43861 / JCM 3304 / KCC A-0304 / NBRC 14216 / KM-6054</strain>
    </source>
</reference>
<feature type="compositionally biased region" description="Basic and acidic residues" evidence="1">
    <location>
        <begin position="18"/>
        <end position="27"/>
    </location>
</feature>
<evidence type="ECO:0000313" key="2">
    <source>
        <dbReference type="EMBL" id="BAJ26446.1"/>
    </source>
</evidence>
<dbReference type="PATRIC" id="fig|452652.3.peg.595"/>
<dbReference type="KEGG" id="ksk:KSE_06040"/>
<dbReference type="EMBL" id="AP010968">
    <property type="protein sequence ID" value="BAJ26446.1"/>
    <property type="molecule type" value="Genomic_DNA"/>
</dbReference>
<protein>
    <submittedName>
        <fullName evidence="2">Uncharacterized protein</fullName>
    </submittedName>
</protein>
<dbReference type="Proteomes" id="UP000007076">
    <property type="component" value="Chromosome"/>
</dbReference>
<organism evidence="2 3">
    <name type="scientific">Kitasatospora setae (strain ATCC 33774 / DSM 43861 / JCM 3304 / KCC A-0304 / NBRC 14216 / KM-6054)</name>
    <name type="common">Streptomyces setae</name>
    <dbReference type="NCBI Taxonomy" id="452652"/>
    <lineage>
        <taxon>Bacteria</taxon>
        <taxon>Bacillati</taxon>
        <taxon>Actinomycetota</taxon>
        <taxon>Actinomycetes</taxon>
        <taxon>Kitasatosporales</taxon>
        <taxon>Streptomycetaceae</taxon>
        <taxon>Kitasatospora</taxon>
    </lineage>
</organism>
<dbReference type="HOGENOM" id="CLU_1641509_0_0_11"/>
<dbReference type="STRING" id="452652.KSE_06040"/>
<evidence type="ECO:0000313" key="3">
    <source>
        <dbReference type="Proteomes" id="UP000007076"/>
    </source>
</evidence>
<gene>
    <name evidence="2" type="ordered locus">KSE_06040</name>
</gene>
<sequence length="161" mass="17240">MPPCRGGQTDQPAVPALFDRRMRREVLPDSPTARVERDGAVVRQVGEPHDWNGVLPSGLGADGAGRTRRSPGRPGTSPPADCPARGRRTRPTGPRTSGGGCARPGARRSQLATWALSPLAALWSWTVLRPLRWYAALTCPRTGWGTRQHGPEVELAPAGGR</sequence>
<feature type="compositionally biased region" description="Basic and acidic residues" evidence="1">
    <location>
        <begin position="34"/>
        <end position="50"/>
    </location>
</feature>
<name>E4N5G5_KITSK</name>
<dbReference type="AlphaFoldDB" id="E4N5G5"/>
<feature type="region of interest" description="Disordered" evidence="1">
    <location>
        <begin position="1"/>
        <end position="105"/>
    </location>
</feature>